<comment type="similarity">
    <text evidence="3">Belongs to the LpxC family.</text>
</comment>
<evidence type="ECO:0000256" key="9">
    <source>
        <dbReference type="ARBA" id="ARBA00022833"/>
    </source>
</evidence>
<dbReference type="Gene3D" id="3.30.1700.10">
    <property type="entry name" value="lpxc deacetylase, domain 2"/>
    <property type="match status" value="1"/>
</dbReference>
<evidence type="ECO:0000256" key="3">
    <source>
        <dbReference type="ARBA" id="ARBA00006170"/>
    </source>
</evidence>
<evidence type="ECO:0000256" key="12">
    <source>
        <dbReference type="ARBA" id="ARBA00024987"/>
    </source>
</evidence>
<dbReference type="EC" id="3.5.1.108" evidence="4"/>
<comment type="function">
    <text evidence="12">Involved in the biosynthesis of lipid A, a phosphorylated glycolipid that in bacteria anchors the lipopolysaccharide to the outer membrane of the cell. Lipid A-like molecules in plants may serve as structural components of the outer membranes of mitochondria and/or chloroplasts, or may be involved in signal transduction or plant defense responses.</text>
</comment>
<keyword evidence="9" id="KW-0862">Zinc</keyword>
<keyword evidence="8" id="KW-0378">Hydrolase</keyword>
<keyword evidence="6" id="KW-0441">Lipid A biosynthesis</keyword>
<organism evidence="13 14">
    <name type="scientific">Vicia faba</name>
    <name type="common">Broad bean</name>
    <name type="synonym">Faba vulgaris</name>
    <dbReference type="NCBI Taxonomy" id="3906"/>
    <lineage>
        <taxon>Eukaryota</taxon>
        <taxon>Viridiplantae</taxon>
        <taxon>Streptophyta</taxon>
        <taxon>Embryophyta</taxon>
        <taxon>Tracheophyta</taxon>
        <taxon>Spermatophyta</taxon>
        <taxon>Magnoliopsida</taxon>
        <taxon>eudicotyledons</taxon>
        <taxon>Gunneridae</taxon>
        <taxon>Pentapetalae</taxon>
        <taxon>rosids</taxon>
        <taxon>fabids</taxon>
        <taxon>Fabales</taxon>
        <taxon>Fabaceae</taxon>
        <taxon>Papilionoideae</taxon>
        <taxon>50 kb inversion clade</taxon>
        <taxon>NPAAA clade</taxon>
        <taxon>Hologalegina</taxon>
        <taxon>IRL clade</taxon>
        <taxon>Fabeae</taxon>
        <taxon>Vicia</taxon>
    </lineage>
</organism>
<evidence type="ECO:0000256" key="7">
    <source>
        <dbReference type="ARBA" id="ARBA00022723"/>
    </source>
</evidence>
<dbReference type="GO" id="GO:0009245">
    <property type="term" value="P:lipid A biosynthetic process"/>
    <property type="evidence" value="ECO:0007669"/>
    <property type="project" value="UniProtKB-KW"/>
</dbReference>
<comment type="pathway">
    <text evidence="2">Glycolipid biosynthesis; lipid IV(A) biosynthesis; lipid IV(A) from (3R)-3-hydroxytetradecanoyl-[acyl-carrier-protein] and UDP-N-acetyl-alpha-D-glucosamine: step 2/6.</text>
</comment>
<proteinExistence type="inferred from homology"/>
<evidence type="ECO:0000313" key="14">
    <source>
        <dbReference type="Proteomes" id="UP001157006"/>
    </source>
</evidence>
<evidence type="ECO:0000256" key="5">
    <source>
        <dbReference type="ARBA" id="ARBA00022516"/>
    </source>
</evidence>
<evidence type="ECO:0000256" key="10">
    <source>
        <dbReference type="ARBA" id="ARBA00023098"/>
    </source>
</evidence>
<dbReference type="NCBIfam" id="TIGR00325">
    <property type="entry name" value="lpxC"/>
    <property type="match status" value="1"/>
</dbReference>
<dbReference type="EMBL" id="OX451738">
    <property type="protein sequence ID" value="CAI8605437.1"/>
    <property type="molecule type" value="Genomic_DNA"/>
</dbReference>
<evidence type="ECO:0000256" key="8">
    <source>
        <dbReference type="ARBA" id="ARBA00022801"/>
    </source>
</evidence>
<dbReference type="GO" id="GO:0046872">
    <property type="term" value="F:metal ion binding"/>
    <property type="evidence" value="ECO:0007669"/>
    <property type="project" value="UniProtKB-KW"/>
</dbReference>
<keyword evidence="14" id="KW-1185">Reference proteome</keyword>
<evidence type="ECO:0000256" key="4">
    <source>
        <dbReference type="ARBA" id="ARBA00012745"/>
    </source>
</evidence>
<dbReference type="GO" id="GO:0016020">
    <property type="term" value="C:membrane"/>
    <property type="evidence" value="ECO:0007669"/>
    <property type="project" value="GOC"/>
</dbReference>
<evidence type="ECO:0000313" key="13">
    <source>
        <dbReference type="EMBL" id="CAI8605437.1"/>
    </source>
</evidence>
<reference evidence="13 14" key="1">
    <citation type="submission" date="2023-01" db="EMBL/GenBank/DDBJ databases">
        <authorList>
            <person name="Kreplak J."/>
        </authorList>
    </citation>
    <scope>NUCLEOTIDE SEQUENCE [LARGE SCALE GENOMIC DNA]</scope>
</reference>
<evidence type="ECO:0000256" key="11">
    <source>
        <dbReference type="ARBA" id="ARBA00024535"/>
    </source>
</evidence>
<dbReference type="GO" id="GO:0103117">
    <property type="term" value="F:UDP-3-O-acyl-N-acetylglucosamine deacetylase activity"/>
    <property type="evidence" value="ECO:0007669"/>
    <property type="project" value="UniProtKB-EC"/>
</dbReference>
<keyword evidence="7" id="KW-0479">Metal-binding</keyword>
<dbReference type="InterPro" id="IPR004463">
    <property type="entry name" value="UDP-acyl_GlcNac_deAcase"/>
</dbReference>
<keyword evidence="10" id="KW-0443">Lipid metabolism</keyword>
<dbReference type="GO" id="GO:2001289">
    <property type="term" value="P:lipid X metabolic process"/>
    <property type="evidence" value="ECO:0007669"/>
    <property type="project" value="UniProtKB-ARBA"/>
</dbReference>
<dbReference type="AlphaFoldDB" id="A0AAV1A5V7"/>
<comment type="cofactor">
    <cofactor evidence="1">
        <name>Zn(2+)</name>
        <dbReference type="ChEBI" id="CHEBI:29105"/>
    </cofactor>
</comment>
<dbReference type="Proteomes" id="UP001157006">
    <property type="component" value="Chromosome 3"/>
</dbReference>
<sequence>MRKTLNKDSCTLPLLPANAMAVLSALRSSKLITWKPTGKLQQTLAGSVKEGGVRIRTVEHLLSALEGAGVDNCRIEIENLDDQDNEAEIPIFDGSAREWVEALEEVGLETATDIDGKSCEKTAPHVNEPVHVWRNDSFIAAFPSEVVRVTYGINFPQAPAIGCQWFSTTPLDDLVYSMQIAFSRTFCIYEEVEQMRSAGLIKGGSLENAIVCSISKGWLNPPLRFSDEPCRHKILDLIGDLSLFAQFGNQGLPVAHIVAYKGGHALHVDLTRQLMGIT</sequence>
<accession>A0AAV1A5V7</accession>
<dbReference type="Gene3D" id="3.30.230.20">
    <property type="entry name" value="lpxc deacetylase, domain 1"/>
    <property type="match status" value="1"/>
</dbReference>
<dbReference type="Pfam" id="PF03331">
    <property type="entry name" value="LpxC"/>
    <property type="match status" value="1"/>
</dbReference>
<evidence type="ECO:0000256" key="1">
    <source>
        <dbReference type="ARBA" id="ARBA00001947"/>
    </source>
</evidence>
<evidence type="ECO:0000256" key="6">
    <source>
        <dbReference type="ARBA" id="ARBA00022556"/>
    </source>
</evidence>
<name>A0AAV1A5V7_VICFA</name>
<protein>
    <recommendedName>
        <fullName evidence="4">UDP-3-O-acyl-N-acetylglucosamine deacetylase</fullName>
        <ecNumber evidence="4">3.5.1.108</ecNumber>
    </recommendedName>
</protein>
<dbReference type="InterPro" id="IPR011334">
    <property type="entry name" value="UDP-acyl_GlcNac_deAcase_C"/>
</dbReference>
<dbReference type="PANTHER" id="PTHR33694">
    <property type="entry name" value="UDP-3-O-ACYL-N-ACETYLGLUCOSAMINE DEACETYLASE 1, MITOCHONDRIAL-RELATED"/>
    <property type="match status" value="1"/>
</dbReference>
<dbReference type="PANTHER" id="PTHR33694:SF1">
    <property type="entry name" value="UDP-3-O-ACYL-N-ACETYLGLUCOSAMINE DEACETYLASE 1, MITOCHONDRIAL-RELATED"/>
    <property type="match status" value="1"/>
</dbReference>
<comment type="catalytic activity">
    <reaction evidence="11">
        <text>a UDP-3-O-[(3R)-3-hydroxyacyl]-N-acetyl-alpha-D-glucosamine + H2O = a UDP-3-O-[(3R)-3-hydroxyacyl]-alpha-D-glucosamine + acetate</text>
        <dbReference type="Rhea" id="RHEA:67816"/>
        <dbReference type="ChEBI" id="CHEBI:15377"/>
        <dbReference type="ChEBI" id="CHEBI:30089"/>
        <dbReference type="ChEBI" id="CHEBI:137740"/>
        <dbReference type="ChEBI" id="CHEBI:173225"/>
        <dbReference type="EC" id="3.5.1.108"/>
    </reaction>
</comment>
<evidence type="ECO:0000256" key="2">
    <source>
        <dbReference type="ARBA" id="ARBA00005002"/>
    </source>
</evidence>
<dbReference type="InterPro" id="IPR020568">
    <property type="entry name" value="Ribosomal_Su5_D2-typ_SF"/>
</dbReference>
<gene>
    <name evidence="13" type="ORF">VFH_III183520</name>
</gene>
<dbReference type="InterPro" id="IPR015870">
    <property type="entry name" value="UDP-acyl_N-AcGlcN_deAcase_N"/>
</dbReference>
<dbReference type="GO" id="GO:0005739">
    <property type="term" value="C:mitochondrion"/>
    <property type="evidence" value="ECO:0007669"/>
    <property type="project" value="UniProtKB-ARBA"/>
</dbReference>
<keyword evidence="5" id="KW-0444">Lipid biosynthesis</keyword>
<dbReference type="SUPFAM" id="SSF54211">
    <property type="entry name" value="Ribosomal protein S5 domain 2-like"/>
    <property type="match status" value="2"/>
</dbReference>